<feature type="coiled-coil region" evidence="3">
    <location>
        <begin position="122"/>
        <end position="149"/>
    </location>
</feature>
<feature type="domain" description="PUM-HD" evidence="5">
    <location>
        <begin position="234"/>
        <end position="586"/>
    </location>
</feature>
<gene>
    <name evidence="6" type="ORF">MKK02DRAFT_40324</name>
</gene>
<sequence length="597" mass="64802">MAYPEHYYTPSLVSASGSRRNSPPSDPPTPGILSPTGPPQGGMWGSNGAPHVPEWYKSPRGAANGGMTSPLGMGHPGGQRRPLGDVNSNQMPTLGLASPFVPSDPNCLWGPPMGMQSPEQRSVSLEKELAAAQRRIRELSLENQQLKQRDAYRSPSMSSISPLHPLSPVTYHTPGPASGTPVYFDSIGSSMYNSGYSGVSHSGGQGGGGYLEEETGVVQEGVDANAVYIAPRLLQADLLRGVYNFNDMRDVEIRPIVWVIAHVQPHNSMESASLKAAVSNLANRFSLGNSHPTCILLINAIFDWAKGLCFTSCGNYLCQQLLEKADMPDKQKFIDVIKDEIVNIAGDKFGTHVLCKAVAIKELEEPIADALMKYGVFDSLKTGARRLWREYLEKCRQNRSQDVFYKINEEMKGRWADLACSNEHGSIAVQQVFEVFGSQELTDPCFNEILDAISTVANNQFGHFLITKLLGYPHLVKPTCEAIIASYPPVAITHHGVNFVKISLSETARPGLSKYIDSICSSENGQTPGIVSIATASVGKAHLIFVLGYLSPLEQNRVRGVCKAYSTTLRNSQSGNDLLRSLGIIHAVGARYRAGTN</sequence>
<dbReference type="InterPro" id="IPR016024">
    <property type="entry name" value="ARM-type_fold"/>
</dbReference>
<dbReference type="InterPro" id="IPR011989">
    <property type="entry name" value="ARM-like"/>
</dbReference>
<protein>
    <submittedName>
        <fullName evidence="6">Armadillo-type protein</fullName>
    </submittedName>
</protein>
<name>A0AA38H2E7_9TREE</name>
<accession>A0AA38H2E7</accession>
<evidence type="ECO:0000259" key="5">
    <source>
        <dbReference type="PROSITE" id="PS50303"/>
    </source>
</evidence>
<keyword evidence="7" id="KW-1185">Reference proteome</keyword>
<dbReference type="EMBL" id="JAKWFO010000013">
    <property type="protein sequence ID" value="KAI9632948.1"/>
    <property type="molecule type" value="Genomic_DNA"/>
</dbReference>
<dbReference type="Pfam" id="PF00806">
    <property type="entry name" value="PUF"/>
    <property type="match status" value="2"/>
</dbReference>
<evidence type="ECO:0000256" key="4">
    <source>
        <dbReference type="SAM" id="MobiDB-lite"/>
    </source>
</evidence>
<dbReference type="Proteomes" id="UP001164286">
    <property type="component" value="Unassembled WGS sequence"/>
</dbReference>
<comment type="caution">
    <text evidence="6">The sequence shown here is derived from an EMBL/GenBank/DDBJ whole genome shotgun (WGS) entry which is preliminary data.</text>
</comment>
<dbReference type="GO" id="GO:0003730">
    <property type="term" value="F:mRNA 3'-UTR binding"/>
    <property type="evidence" value="ECO:0007669"/>
    <property type="project" value="TreeGrafter"/>
</dbReference>
<evidence type="ECO:0000313" key="7">
    <source>
        <dbReference type="Proteomes" id="UP001164286"/>
    </source>
</evidence>
<dbReference type="GeneID" id="77730259"/>
<dbReference type="AlphaFoldDB" id="A0AA38H2E7"/>
<keyword evidence="1" id="KW-0677">Repeat</keyword>
<dbReference type="SMART" id="SM00025">
    <property type="entry name" value="Pumilio"/>
    <property type="match status" value="4"/>
</dbReference>
<dbReference type="Gene3D" id="1.25.10.10">
    <property type="entry name" value="Leucine-rich Repeat Variant"/>
    <property type="match status" value="1"/>
</dbReference>
<feature type="repeat" description="Pumilio" evidence="2">
    <location>
        <begin position="335"/>
        <end position="373"/>
    </location>
</feature>
<dbReference type="PROSITE" id="PS50302">
    <property type="entry name" value="PUM"/>
    <property type="match status" value="1"/>
</dbReference>
<dbReference type="PROSITE" id="PS50303">
    <property type="entry name" value="PUM_HD"/>
    <property type="match status" value="1"/>
</dbReference>
<dbReference type="PANTHER" id="PTHR12537">
    <property type="entry name" value="RNA BINDING PROTEIN PUMILIO-RELATED"/>
    <property type="match status" value="1"/>
</dbReference>
<dbReference type="SUPFAM" id="SSF48371">
    <property type="entry name" value="ARM repeat"/>
    <property type="match status" value="1"/>
</dbReference>
<feature type="region of interest" description="Disordered" evidence="4">
    <location>
        <begin position="1"/>
        <end position="87"/>
    </location>
</feature>
<proteinExistence type="predicted"/>
<dbReference type="InterPro" id="IPR033133">
    <property type="entry name" value="PUM-HD"/>
</dbReference>
<dbReference type="GO" id="GO:0010608">
    <property type="term" value="P:post-transcriptional regulation of gene expression"/>
    <property type="evidence" value="ECO:0007669"/>
    <property type="project" value="TreeGrafter"/>
</dbReference>
<evidence type="ECO:0000313" key="6">
    <source>
        <dbReference type="EMBL" id="KAI9632948.1"/>
    </source>
</evidence>
<evidence type="ECO:0000256" key="3">
    <source>
        <dbReference type="SAM" id="Coils"/>
    </source>
</evidence>
<dbReference type="PANTHER" id="PTHR12537:SF48">
    <property type="entry name" value="MEIOTIC COILED-COIL PROTEIN 2"/>
    <property type="match status" value="1"/>
</dbReference>
<dbReference type="RefSeq" id="XP_052942725.1">
    <property type="nucleotide sequence ID" value="XM_053091054.1"/>
</dbReference>
<dbReference type="GO" id="GO:0005737">
    <property type="term" value="C:cytoplasm"/>
    <property type="evidence" value="ECO:0007669"/>
    <property type="project" value="TreeGrafter"/>
</dbReference>
<organism evidence="6 7">
    <name type="scientific">Dioszegia hungarica</name>
    <dbReference type="NCBI Taxonomy" id="4972"/>
    <lineage>
        <taxon>Eukaryota</taxon>
        <taxon>Fungi</taxon>
        <taxon>Dikarya</taxon>
        <taxon>Basidiomycota</taxon>
        <taxon>Agaricomycotina</taxon>
        <taxon>Tremellomycetes</taxon>
        <taxon>Tremellales</taxon>
        <taxon>Bulleribasidiaceae</taxon>
        <taxon>Dioszegia</taxon>
    </lineage>
</organism>
<evidence type="ECO:0000256" key="2">
    <source>
        <dbReference type="PROSITE-ProRule" id="PRU00317"/>
    </source>
</evidence>
<reference evidence="6" key="1">
    <citation type="journal article" date="2022" name="G3 (Bethesda)">
        <title>High quality genome of the basidiomycete yeast Dioszegia hungarica PDD-24b-2 isolated from cloud water.</title>
        <authorList>
            <person name="Jarrige D."/>
            <person name="Haridas S."/>
            <person name="Bleykasten-Grosshans C."/>
            <person name="Joly M."/>
            <person name="Nadalig T."/>
            <person name="Sancelme M."/>
            <person name="Vuilleumier S."/>
            <person name="Grigoriev I.V."/>
            <person name="Amato P."/>
            <person name="Bringel F."/>
        </authorList>
    </citation>
    <scope>NUCLEOTIDE SEQUENCE</scope>
    <source>
        <strain evidence="6">PDD-24b-2</strain>
    </source>
</reference>
<evidence type="ECO:0000256" key="1">
    <source>
        <dbReference type="ARBA" id="ARBA00022737"/>
    </source>
</evidence>
<feature type="compositionally biased region" description="Polar residues" evidence="4">
    <location>
        <begin position="11"/>
        <end position="23"/>
    </location>
</feature>
<keyword evidence="3" id="KW-0175">Coiled coil</keyword>
<dbReference type="InterPro" id="IPR001313">
    <property type="entry name" value="Pumilio_RNA-bd_rpt"/>
</dbReference>